<keyword evidence="8 10" id="KW-0472">Membrane</keyword>
<evidence type="ECO:0000256" key="5">
    <source>
        <dbReference type="ARBA" id="ARBA00022989"/>
    </source>
</evidence>
<name>A0A7J7KFC8_BUGNE</name>
<sequence length="230" mass="26050">MAMYCITKYLLKPHPLYLFGSAPFKEVENSLLKTAIMMIGEFEFDSIFNESGVKVFYPHAAYIIFICFVIVMSIIIMNLLVGLAVDDIKGVQEQAVLTRKGMQVELALAVEAKLPEFITRKNIQTEWKVKPNASADICSGLTGAIFSRKNFKVLVEALNPELDDIEKVMEEQERLKTQLSKVNTRTKELAAQNERMQTMLQALLTHNNIDFTDVDHADDDHLDLGAMFNK</sequence>
<keyword evidence="6" id="KW-0040">ANK repeat</keyword>
<keyword evidence="3 10" id="KW-0812">Transmembrane</keyword>
<evidence type="ECO:0000256" key="3">
    <source>
        <dbReference type="ARBA" id="ARBA00022692"/>
    </source>
</evidence>
<dbReference type="InterPro" id="IPR005821">
    <property type="entry name" value="Ion_trans_dom"/>
</dbReference>
<dbReference type="AlphaFoldDB" id="A0A7J7KFC8"/>
<organism evidence="12 13">
    <name type="scientific">Bugula neritina</name>
    <name type="common">Brown bryozoan</name>
    <name type="synonym">Sertularia neritina</name>
    <dbReference type="NCBI Taxonomy" id="10212"/>
    <lineage>
        <taxon>Eukaryota</taxon>
        <taxon>Metazoa</taxon>
        <taxon>Spiralia</taxon>
        <taxon>Lophotrochozoa</taxon>
        <taxon>Bryozoa</taxon>
        <taxon>Gymnolaemata</taxon>
        <taxon>Cheilostomatida</taxon>
        <taxon>Flustrina</taxon>
        <taxon>Buguloidea</taxon>
        <taxon>Bugulidae</taxon>
        <taxon>Bugula</taxon>
    </lineage>
</organism>
<comment type="subcellular location">
    <subcellularLocation>
        <location evidence="1">Membrane</location>
        <topology evidence="1">Multi-pass membrane protein</topology>
    </subcellularLocation>
</comment>
<reference evidence="12" key="1">
    <citation type="submission" date="2020-06" db="EMBL/GenBank/DDBJ databases">
        <title>Draft genome of Bugula neritina, a colonial animal packing powerful symbionts and potential medicines.</title>
        <authorList>
            <person name="Rayko M."/>
        </authorList>
    </citation>
    <scope>NUCLEOTIDE SEQUENCE [LARGE SCALE GENOMIC DNA]</scope>
    <source>
        <strain evidence="12">Kwan_BN1</strain>
    </source>
</reference>
<feature type="transmembrane region" description="Helical" evidence="10">
    <location>
        <begin position="60"/>
        <end position="85"/>
    </location>
</feature>
<evidence type="ECO:0000256" key="2">
    <source>
        <dbReference type="ARBA" id="ARBA00022448"/>
    </source>
</evidence>
<feature type="domain" description="Ion transport" evidence="11">
    <location>
        <begin position="24"/>
        <end position="95"/>
    </location>
</feature>
<evidence type="ECO:0000256" key="7">
    <source>
        <dbReference type="ARBA" id="ARBA00023065"/>
    </source>
</evidence>
<evidence type="ECO:0000256" key="1">
    <source>
        <dbReference type="ARBA" id="ARBA00004141"/>
    </source>
</evidence>
<dbReference type="Proteomes" id="UP000593567">
    <property type="component" value="Unassembled WGS sequence"/>
</dbReference>
<keyword evidence="4" id="KW-0677">Repeat</keyword>
<dbReference type="GO" id="GO:0005216">
    <property type="term" value="F:monoatomic ion channel activity"/>
    <property type="evidence" value="ECO:0007669"/>
    <property type="project" value="InterPro"/>
</dbReference>
<dbReference type="Gene3D" id="1.10.287.70">
    <property type="match status" value="1"/>
</dbReference>
<keyword evidence="9" id="KW-0407">Ion channel</keyword>
<dbReference type="PANTHER" id="PTHR47143">
    <property type="entry name" value="TRANSIENT RECEPTOR POTENTIAL CATION CHANNEL PROTEIN PAINLESS"/>
    <property type="match status" value="1"/>
</dbReference>
<keyword evidence="7" id="KW-0406">Ion transport</keyword>
<evidence type="ECO:0000256" key="4">
    <source>
        <dbReference type="ARBA" id="ARBA00022737"/>
    </source>
</evidence>
<dbReference type="Pfam" id="PF00520">
    <property type="entry name" value="Ion_trans"/>
    <property type="match status" value="1"/>
</dbReference>
<proteinExistence type="predicted"/>
<evidence type="ECO:0000256" key="8">
    <source>
        <dbReference type="ARBA" id="ARBA00023136"/>
    </source>
</evidence>
<dbReference type="GO" id="GO:1902495">
    <property type="term" value="C:transmembrane transporter complex"/>
    <property type="evidence" value="ECO:0007669"/>
    <property type="project" value="TreeGrafter"/>
</dbReference>
<keyword evidence="5 10" id="KW-1133">Transmembrane helix</keyword>
<evidence type="ECO:0000313" key="13">
    <source>
        <dbReference type="Proteomes" id="UP000593567"/>
    </source>
</evidence>
<protein>
    <recommendedName>
        <fullName evidence="11">Ion transport domain-containing protein</fullName>
    </recommendedName>
</protein>
<comment type="caution">
    <text evidence="12">The sequence shown here is derived from an EMBL/GenBank/DDBJ whole genome shotgun (WGS) entry which is preliminary data.</text>
</comment>
<dbReference type="OrthoDB" id="1661883at2759"/>
<evidence type="ECO:0000256" key="6">
    <source>
        <dbReference type="ARBA" id="ARBA00023043"/>
    </source>
</evidence>
<accession>A0A7J7KFC8</accession>
<evidence type="ECO:0000256" key="10">
    <source>
        <dbReference type="SAM" id="Phobius"/>
    </source>
</evidence>
<dbReference type="EMBL" id="VXIV02000769">
    <property type="protein sequence ID" value="KAF6036166.1"/>
    <property type="molecule type" value="Genomic_DNA"/>
</dbReference>
<keyword evidence="13" id="KW-1185">Reference proteome</keyword>
<evidence type="ECO:0000259" key="11">
    <source>
        <dbReference type="Pfam" id="PF00520"/>
    </source>
</evidence>
<keyword evidence="2" id="KW-0813">Transport</keyword>
<dbReference type="PANTHER" id="PTHR47143:SF3">
    <property type="entry name" value="PWWP DOMAIN-CONTAINING PROTEIN"/>
    <property type="match status" value="1"/>
</dbReference>
<gene>
    <name evidence="12" type="ORF">EB796_005521</name>
</gene>
<evidence type="ECO:0000256" key="9">
    <source>
        <dbReference type="ARBA" id="ARBA00023303"/>
    </source>
</evidence>
<evidence type="ECO:0000313" key="12">
    <source>
        <dbReference type="EMBL" id="KAF6036166.1"/>
    </source>
</evidence>
<dbReference type="InterPro" id="IPR052076">
    <property type="entry name" value="TRP_cation_channel"/>
</dbReference>